<reference evidence="1 2" key="1">
    <citation type="submission" date="2015-05" db="EMBL/GenBank/DDBJ databases">
        <authorList>
            <person name="Goodhead I."/>
        </authorList>
    </citation>
    <scope>NUCLEOTIDE SEQUENCE [LARGE SCALE GENOMIC DNA]</scope>
    <source>
        <strain evidence="2">morsitans</strain>
    </source>
</reference>
<dbReference type="EMBL" id="LN854557">
    <property type="protein sequence ID" value="CRL44143.1"/>
    <property type="molecule type" value="Genomic_DNA"/>
</dbReference>
<organism evidence="1 2">
    <name type="scientific">Sodalis glossinidius (strain morsitans)</name>
    <dbReference type="NCBI Taxonomy" id="343509"/>
    <lineage>
        <taxon>Bacteria</taxon>
        <taxon>Pseudomonadati</taxon>
        <taxon>Pseudomonadota</taxon>
        <taxon>Gammaproteobacteria</taxon>
        <taxon>Enterobacterales</taxon>
        <taxon>Bruguierivoracaceae</taxon>
        <taxon>Sodalis</taxon>
    </lineage>
</organism>
<sequence>MKPAIERNAPAALYLPSQATRFTPDAAPDFHLTLVIPASC</sequence>
<protein>
    <submittedName>
        <fullName evidence="1">Uncharacterized protein</fullName>
    </submittedName>
</protein>
<proteinExistence type="predicted"/>
<dbReference type="RefSeq" id="WP_279386618.1">
    <property type="nucleotide sequence ID" value="NZ_LN854557.1"/>
</dbReference>
<dbReference type="AlphaFoldDB" id="A0A193QG70"/>
<evidence type="ECO:0000313" key="2">
    <source>
        <dbReference type="Proteomes" id="UP000245838"/>
    </source>
</evidence>
<accession>A0A193QG70</accession>
<dbReference type="Proteomes" id="UP000245838">
    <property type="component" value="Chromosome sggmmb4_Chromosome"/>
</dbReference>
<name>A0A193QG70_SODGM</name>
<gene>
    <name evidence="1" type="ORF">SGGMMB4_01075</name>
</gene>
<evidence type="ECO:0000313" key="1">
    <source>
        <dbReference type="EMBL" id="CRL44143.1"/>
    </source>
</evidence>